<reference evidence="1" key="1">
    <citation type="submission" date="2015-06" db="UniProtKB">
        <authorList>
            <consortium name="EnsemblPlants"/>
        </authorList>
    </citation>
    <scope>IDENTIFICATION</scope>
</reference>
<proteinExistence type="predicted"/>
<name>M8B7P1_AEGTA</name>
<protein>
    <submittedName>
        <fullName evidence="1">Uncharacterized protein</fullName>
    </submittedName>
</protein>
<organism evidence="1">
    <name type="scientific">Aegilops tauschii</name>
    <name type="common">Tausch's goatgrass</name>
    <name type="synonym">Aegilops squarrosa</name>
    <dbReference type="NCBI Taxonomy" id="37682"/>
    <lineage>
        <taxon>Eukaryota</taxon>
        <taxon>Viridiplantae</taxon>
        <taxon>Streptophyta</taxon>
        <taxon>Embryophyta</taxon>
        <taxon>Tracheophyta</taxon>
        <taxon>Spermatophyta</taxon>
        <taxon>Magnoliopsida</taxon>
        <taxon>Liliopsida</taxon>
        <taxon>Poales</taxon>
        <taxon>Poaceae</taxon>
        <taxon>BOP clade</taxon>
        <taxon>Pooideae</taxon>
        <taxon>Triticodae</taxon>
        <taxon>Triticeae</taxon>
        <taxon>Triticinae</taxon>
        <taxon>Aegilops</taxon>
    </lineage>
</organism>
<sequence length="49" mass="5697">MAKAFYAVGFWIRETGQALDRLGCRLQGNYFFHEQTSALLLTIPVQFRM</sequence>
<accession>M8B7P1</accession>
<evidence type="ECO:0000313" key="1">
    <source>
        <dbReference type="EnsemblPlants" id="EMT20760"/>
    </source>
</evidence>
<dbReference type="AlphaFoldDB" id="M8B7P1"/>
<dbReference type="EnsemblPlants" id="EMT20760">
    <property type="protein sequence ID" value="EMT20760"/>
    <property type="gene ID" value="F775_43921"/>
</dbReference>